<accession>A0ABP6UV03</accession>
<reference evidence="2" key="1">
    <citation type="journal article" date="2019" name="Int. J. Syst. Evol. Microbiol.">
        <title>The Global Catalogue of Microorganisms (GCM) 10K type strain sequencing project: providing services to taxonomists for standard genome sequencing and annotation.</title>
        <authorList>
            <consortium name="The Broad Institute Genomics Platform"/>
            <consortium name="The Broad Institute Genome Sequencing Center for Infectious Disease"/>
            <person name="Wu L."/>
            <person name="Ma J."/>
        </authorList>
    </citation>
    <scope>NUCLEOTIDE SEQUENCE [LARGE SCALE GENOMIC DNA]</scope>
    <source>
        <strain evidence="2">JCM 16898</strain>
    </source>
</reference>
<dbReference type="RefSeq" id="WP_344854234.1">
    <property type="nucleotide sequence ID" value="NZ_BAAAZN010000001.1"/>
</dbReference>
<name>A0ABP6UV03_9PSEU</name>
<dbReference type="EMBL" id="BAAAZN010000001">
    <property type="protein sequence ID" value="GAA3523140.1"/>
    <property type="molecule type" value="Genomic_DNA"/>
</dbReference>
<dbReference type="Proteomes" id="UP001500689">
    <property type="component" value="Unassembled WGS sequence"/>
</dbReference>
<dbReference type="Pfam" id="PF00378">
    <property type="entry name" value="ECH_1"/>
    <property type="match status" value="1"/>
</dbReference>
<dbReference type="InterPro" id="IPR001753">
    <property type="entry name" value="Enoyl-CoA_hydra/iso"/>
</dbReference>
<evidence type="ECO:0000313" key="1">
    <source>
        <dbReference type="EMBL" id="GAA3523140.1"/>
    </source>
</evidence>
<dbReference type="SUPFAM" id="SSF52096">
    <property type="entry name" value="ClpP/crotonase"/>
    <property type="match status" value="1"/>
</dbReference>
<comment type="caution">
    <text evidence="1">The sequence shown here is derived from an EMBL/GenBank/DDBJ whole genome shotgun (WGS) entry which is preliminary data.</text>
</comment>
<dbReference type="Gene3D" id="3.90.226.10">
    <property type="entry name" value="2-enoyl-CoA Hydratase, Chain A, domain 1"/>
    <property type="match status" value="1"/>
</dbReference>
<gene>
    <name evidence="1" type="ORF">GCM10022222_01360</name>
</gene>
<keyword evidence="2" id="KW-1185">Reference proteome</keyword>
<evidence type="ECO:0000313" key="2">
    <source>
        <dbReference type="Proteomes" id="UP001500689"/>
    </source>
</evidence>
<protein>
    <submittedName>
        <fullName evidence="1">Enoyl-CoA hydratase/isomerase family protein</fullName>
    </submittedName>
</protein>
<organism evidence="1 2">
    <name type="scientific">Amycolatopsis ultiminotia</name>
    <dbReference type="NCBI Taxonomy" id="543629"/>
    <lineage>
        <taxon>Bacteria</taxon>
        <taxon>Bacillati</taxon>
        <taxon>Actinomycetota</taxon>
        <taxon>Actinomycetes</taxon>
        <taxon>Pseudonocardiales</taxon>
        <taxon>Pseudonocardiaceae</taxon>
        <taxon>Amycolatopsis</taxon>
    </lineage>
</organism>
<sequence>MTSIAPKLDDYATKYEHVRLERHDGILQVTVHTDGDSLVWTGLAHDELAYCFNDIACDPGNKVVVLTGAGGSFCAQIDFAKFNLGTAADWAHILFEGQRLINNLLLIEVPVISAINGPVLVHPEVPLLSDVTIAADHSTFQDSPHFPSGIVPGDGAHTVWTHILGPQRGRYFLLTDQKLEAKQALDYGAINEVVPRAQVLDRAMELARGIAAKPDLTRRYARVVLTREIKRLVQDQLSLGLAHEALAALSL</sequence>
<dbReference type="InterPro" id="IPR029045">
    <property type="entry name" value="ClpP/crotonase-like_dom_sf"/>
</dbReference>
<dbReference type="CDD" id="cd06558">
    <property type="entry name" value="crotonase-like"/>
    <property type="match status" value="1"/>
</dbReference>
<dbReference type="PANTHER" id="PTHR43459:SF1">
    <property type="entry name" value="EG:BACN32G11.4 PROTEIN"/>
    <property type="match status" value="1"/>
</dbReference>
<proteinExistence type="predicted"/>
<dbReference type="PANTHER" id="PTHR43459">
    <property type="entry name" value="ENOYL-COA HYDRATASE"/>
    <property type="match status" value="1"/>
</dbReference>